<dbReference type="InterPro" id="IPR035903">
    <property type="entry name" value="HesB-like_dom_sf"/>
</dbReference>
<feature type="region of interest" description="Disordered" evidence="2">
    <location>
        <begin position="31"/>
        <end position="59"/>
    </location>
</feature>
<evidence type="ECO:0000256" key="1">
    <source>
        <dbReference type="ARBA" id="ARBA00006718"/>
    </source>
</evidence>
<sequence>MNTATRISRSLVLGRGLKQYYSAAALHATQSMPPARQNAPTVVQPPAPRTAPKPPRKFKPRKAAMTLTMSAVSQLRQLLDQPDPKLIKVGVKRKGCSGLAYKLEYVDKASTFDEEVVQDGVKVLIDSNALFSIIGSEMDWVEDKLNQKFVFRNPNISTFERRS</sequence>
<evidence type="ECO:0000313" key="4">
    <source>
        <dbReference type="EMBL" id="KAJ2892243.1"/>
    </source>
</evidence>
<dbReference type="GO" id="GO:0051537">
    <property type="term" value="F:2 iron, 2 sulfur cluster binding"/>
    <property type="evidence" value="ECO:0007669"/>
    <property type="project" value="TreeGrafter"/>
</dbReference>
<dbReference type="AlphaFoldDB" id="A0AAD5WMZ7"/>
<comment type="caution">
    <text evidence="4">The sequence shown here is derived from an EMBL/GenBank/DDBJ whole genome shotgun (WGS) entry which is preliminary data.</text>
</comment>
<dbReference type="Gene3D" id="2.60.300.12">
    <property type="entry name" value="HesB-like domain"/>
    <property type="match status" value="1"/>
</dbReference>
<accession>A0AAD5WMZ7</accession>
<keyword evidence="5" id="KW-1185">Reference proteome</keyword>
<dbReference type="GO" id="GO:0016226">
    <property type="term" value="P:iron-sulfur cluster assembly"/>
    <property type="evidence" value="ECO:0007669"/>
    <property type="project" value="InterPro"/>
</dbReference>
<evidence type="ECO:0000256" key="2">
    <source>
        <dbReference type="SAM" id="MobiDB-lite"/>
    </source>
</evidence>
<dbReference type="NCBIfam" id="TIGR00049">
    <property type="entry name" value="iron-sulfur cluster assembly accessory protein"/>
    <property type="match status" value="1"/>
</dbReference>
<gene>
    <name evidence="4" type="ORF">MKZ38_010097</name>
</gene>
<dbReference type="InterPro" id="IPR000361">
    <property type="entry name" value="ATAP_core_dom"/>
</dbReference>
<dbReference type="PANTHER" id="PTHR10072:SF41">
    <property type="entry name" value="IRON-SULFUR CLUSTER ASSEMBLY 1 HOMOLOG, MITOCHONDRIAL"/>
    <property type="match status" value="1"/>
</dbReference>
<comment type="similarity">
    <text evidence="1">Belongs to the HesB/IscA family.</text>
</comment>
<protein>
    <submittedName>
        <fullName evidence="4">Iron sulfur assembly protein 1 protein</fullName>
    </submittedName>
</protein>
<dbReference type="EMBL" id="JAKWBI020000856">
    <property type="protein sequence ID" value="KAJ2892243.1"/>
    <property type="molecule type" value="Genomic_DNA"/>
</dbReference>
<dbReference type="GO" id="GO:0005739">
    <property type="term" value="C:mitochondrion"/>
    <property type="evidence" value="ECO:0007669"/>
    <property type="project" value="TreeGrafter"/>
</dbReference>
<dbReference type="Pfam" id="PF01521">
    <property type="entry name" value="Fe-S_biosyn"/>
    <property type="match status" value="1"/>
</dbReference>
<dbReference type="InterPro" id="IPR016092">
    <property type="entry name" value="ATAP"/>
</dbReference>
<dbReference type="InterPro" id="IPR050322">
    <property type="entry name" value="Fe-S_cluster_asmbl/transfer"/>
</dbReference>
<dbReference type="SUPFAM" id="SSF89360">
    <property type="entry name" value="HesB-like domain"/>
    <property type="match status" value="1"/>
</dbReference>
<name>A0AAD5WMZ7_9PEZI</name>
<evidence type="ECO:0000313" key="5">
    <source>
        <dbReference type="Proteomes" id="UP001201980"/>
    </source>
</evidence>
<feature type="domain" description="Core" evidence="3">
    <location>
        <begin position="65"/>
        <end position="157"/>
    </location>
</feature>
<feature type="compositionally biased region" description="Pro residues" evidence="2">
    <location>
        <begin position="43"/>
        <end position="53"/>
    </location>
</feature>
<organism evidence="4 5">
    <name type="scientific">Zalerion maritima</name>
    <dbReference type="NCBI Taxonomy" id="339359"/>
    <lineage>
        <taxon>Eukaryota</taxon>
        <taxon>Fungi</taxon>
        <taxon>Dikarya</taxon>
        <taxon>Ascomycota</taxon>
        <taxon>Pezizomycotina</taxon>
        <taxon>Sordariomycetes</taxon>
        <taxon>Lulworthiomycetidae</taxon>
        <taxon>Lulworthiales</taxon>
        <taxon>Lulworthiaceae</taxon>
        <taxon>Zalerion</taxon>
    </lineage>
</organism>
<dbReference type="Proteomes" id="UP001201980">
    <property type="component" value="Unassembled WGS sequence"/>
</dbReference>
<evidence type="ECO:0000259" key="3">
    <source>
        <dbReference type="Pfam" id="PF01521"/>
    </source>
</evidence>
<dbReference type="PANTHER" id="PTHR10072">
    <property type="entry name" value="IRON-SULFUR CLUSTER ASSEMBLY PROTEIN"/>
    <property type="match status" value="1"/>
</dbReference>
<reference evidence="4" key="1">
    <citation type="submission" date="2022-07" db="EMBL/GenBank/DDBJ databases">
        <title>Draft genome sequence of Zalerion maritima ATCC 34329, a (micro)plastics degrading marine fungus.</title>
        <authorList>
            <person name="Paco A."/>
            <person name="Goncalves M.F.M."/>
            <person name="Rocha-Santos T.A.P."/>
            <person name="Alves A."/>
        </authorList>
    </citation>
    <scope>NUCLEOTIDE SEQUENCE</scope>
    <source>
        <strain evidence="4">ATCC 34329</strain>
    </source>
</reference>
<proteinExistence type="inferred from homology"/>